<dbReference type="AlphaFoldDB" id="A0AAV4SH73"/>
<proteinExistence type="predicted"/>
<dbReference type="Proteomes" id="UP001054837">
    <property type="component" value="Unassembled WGS sequence"/>
</dbReference>
<sequence length="30" mass="3233">MGGGCKTGMKKSSAPELWINLVLVSSRLLR</sequence>
<reference evidence="1 2" key="1">
    <citation type="submission" date="2021-06" db="EMBL/GenBank/DDBJ databases">
        <title>Caerostris darwini draft genome.</title>
        <authorList>
            <person name="Kono N."/>
            <person name="Arakawa K."/>
        </authorList>
    </citation>
    <scope>NUCLEOTIDE SEQUENCE [LARGE SCALE GENOMIC DNA]</scope>
</reference>
<gene>
    <name evidence="1" type="ORF">CDAR_171881</name>
</gene>
<name>A0AAV4SH73_9ARAC</name>
<evidence type="ECO:0000313" key="1">
    <source>
        <dbReference type="EMBL" id="GIY31562.1"/>
    </source>
</evidence>
<organism evidence="1 2">
    <name type="scientific">Caerostris darwini</name>
    <dbReference type="NCBI Taxonomy" id="1538125"/>
    <lineage>
        <taxon>Eukaryota</taxon>
        <taxon>Metazoa</taxon>
        <taxon>Ecdysozoa</taxon>
        <taxon>Arthropoda</taxon>
        <taxon>Chelicerata</taxon>
        <taxon>Arachnida</taxon>
        <taxon>Araneae</taxon>
        <taxon>Araneomorphae</taxon>
        <taxon>Entelegynae</taxon>
        <taxon>Araneoidea</taxon>
        <taxon>Araneidae</taxon>
        <taxon>Caerostris</taxon>
    </lineage>
</organism>
<protein>
    <submittedName>
        <fullName evidence="1">Uncharacterized protein</fullName>
    </submittedName>
</protein>
<accession>A0AAV4SH73</accession>
<feature type="non-terminal residue" evidence="1">
    <location>
        <position position="30"/>
    </location>
</feature>
<dbReference type="EMBL" id="BPLQ01007685">
    <property type="protein sequence ID" value="GIY31562.1"/>
    <property type="molecule type" value="Genomic_DNA"/>
</dbReference>
<evidence type="ECO:0000313" key="2">
    <source>
        <dbReference type="Proteomes" id="UP001054837"/>
    </source>
</evidence>
<comment type="caution">
    <text evidence="1">The sequence shown here is derived from an EMBL/GenBank/DDBJ whole genome shotgun (WGS) entry which is preliminary data.</text>
</comment>
<keyword evidence="2" id="KW-1185">Reference proteome</keyword>